<dbReference type="PANTHER" id="PTHR42647">
    <property type="entry name" value="SBP (S-RIBONUCLEASE BINDING PROTEIN) FAMILY PROTEIN"/>
    <property type="match status" value="1"/>
</dbReference>
<dbReference type="PANTHER" id="PTHR42647:SF12">
    <property type="entry name" value="BOI-RELATED E3 UBIQUITIN-PROTEIN LIGASE 2-RELATED"/>
    <property type="match status" value="1"/>
</dbReference>
<reference evidence="4 5" key="1">
    <citation type="submission" date="2024-08" db="EMBL/GenBank/DDBJ databases">
        <title>Insights into the chromosomal genome structure of Flemingia macrophylla.</title>
        <authorList>
            <person name="Ding Y."/>
            <person name="Zhao Y."/>
            <person name="Bi W."/>
            <person name="Wu M."/>
            <person name="Zhao G."/>
            <person name="Gong Y."/>
            <person name="Li W."/>
            <person name="Zhang P."/>
        </authorList>
    </citation>
    <scope>NUCLEOTIDE SEQUENCE [LARGE SCALE GENOMIC DNA]</scope>
    <source>
        <strain evidence="4">DYQJB</strain>
        <tissue evidence="4">Leaf</tissue>
    </source>
</reference>
<evidence type="ECO:0000256" key="2">
    <source>
        <dbReference type="ARBA" id="ARBA00022771"/>
    </source>
</evidence>
<proteinExistence type="predicted"/>
<evidence type="ECO:0000256" key="1">
    <source>
        <dbReference type="ARBA" id="ARBA00022723"/>
    </source>
</evidence>
<organism evidence="4 5">
    <name type="scientific">Flemingia macrophylla</name>
    <dbReference type="NCBI Taxonomy" id="520843"/>
    <lineage>
        <taxon>Eukaryota</taxon>
        <taxon>Viridiplantae</taxon>
        <taxon>Streptophyta</taxon>
        <taxon>Embryophyta</taxon>
        <taxon>Tracheophyta</taxon>
        <taxon>Spermatophyta</taxon>
        <taxon>Magnoliopsida</taxon>
        <taxon>eudicotyledons</taxon>
        <taxon>Gunneridae</taxon>
        <taxon>Pentapetalae</taxon>
        <taxon>rosids</taxon>
        <taxon>fabids</taxon>
        <taxon>Fabales</taxon>
        <taxon>Fabaceae</taxon>
        <taxon>Papilionoideae</taxon>
        <taxon>50 kb inversion clade</taxon>
        <taxon>NPAAA clade</taxon>
        <taxon>indigoferoid/millettioid clade</taxon>
        <taxon>Phaseoleae</taxon>
        <taxon>Flemingia</taxon>
    </lineage>
</organism>
<dbReference type="GO" id="GO:0008270">
    <property type="term" value="F:zinc ion binding"/>
    <property type="evidence" value="ECO:0007669"/>
    <property type="project" value="UniProtKB-KW"/>
</dbReference>
<gene>
    <name evidence="4" type="ORF">Fmac_016324</name>
</gene>
<dbReference type="AlphaFoldDB" id="A0ABD1MH29"/>
<evidence type="ECO:0000256" key="3">
    <source>
        <dbReference type="ARBA" id="ARBA00022833"/>
    </source>
</evidence>
<protein>
    <submittedName>
        <fullName evidence="4">Uncharacterized protein</fullName>
    </submittedName>
</protein>
<keyword evidence="2" id="KW-0863">Zinc-finger</keyword>
<name>A0ABD1MH29_9FABA</name>
<keyword evidence="3" id="KW-0862">Zinc</keyword>
<dbReference type="EMBL" id="JBGMDY010000005">
    <property type="protein sequence ID" value="KAL2335111.1"/>
    <property type="molecule type" value="Genomic_DNA"/>
</dbReference>
<accession>A0ABD1MH29</accession>
<sequence length="104" mass="12020">MRVELEGKRKRKARGLMEAIKVEMAKKLKSKEEILKIAKLNWVVEENLRFMCIENQIWHDLAHTNEVTAYAILTKLQVGVVHEDDTESCCAWLKIQTLISGLGR</sequence>
<dbReference type="Proteomes" id="UP001603857">
    <property type="component" value="Unassembled WGS sequence"/>
</dbReference>
<evidence type="ECO:0000313" key="4">
    <source>
        <dbReference type="EMBL" id="KAL2335111.1"/>
    </source>
</evidence>
<comment type="caution">
    <text evidence="4">The sequence shown here is derived from an EMBL/GenBank/DDBJ whole genome shotgun (WGS) entry which is preliminary data.</text>
</comment>
<evidence type="ECO:0000313" key="5">
    <source>
        <dbReference type="Proteomes" id="UP001603857"/>
    </source>
</evidence>
<keyword evidence="1" id="KW-0479">Metal-binding</keyword>
<keyword evidence="5" id="KW-1185">Reference proteome</keyword>